<gene>
    <name evidence="1" type="ORF">PDIGIT_LOCUS5218</name>
</gene>
<keyword evidence="2" id="KW-1185">Reference proteome</keyword>
<reference evidence="1" key="1">
    <citation type="submission" date="2023-01" db="EMBL/GenBank/DDBJ databases">
        <authorList>
            <person name="Van Ghelder C."/>
            <person name="Rancurel C."/>
        </authorList>
    </citation>
    <scope>NUCLEOTIDE SEQUENCE</scope>
    <source>
        <strain evidence="1">CNCM I-4278</strain>
    </source>
</reference>
<sequence>MSRCIWPNPASPSALHIYNYAVPCRGADKQPIYTPIHSYFPKACIPARHSLTWPSKHKRASSQQSSLHFSTSHLPTKLYFRYNTRYYQNLQYKLIPISPIDITMRLTQPLALTGAFAFSAYATPIPEGAQQQCSSTITPEQLIAIAPKTASCNGAAFPDECADAARAAPAISASFKQYQIESKGAQAALIAIMLFESGSFQFNKNHFPGRPGQGTKNMQMPEFNREYATATVGADKVALAEVPNNVNATAEAILGLVNSNDTLSFGSAAWYLNTKCDVSFKANLADGSQKTWDEYLTGCIETTADKERDDPWIAAKRVLMV</sequence>
<evidence type="ECO:0000313" key="2">
    <source>
        <dbReference type="Proteomes" id="UP001152607"/>
    </source>
</evidence>
<evidence type="ECO:0000313" key="1">
    <source>
        <dbReference type="EMBL" id="CAI6332188.1"/>
    </source>
</evidence>
<comment type="caution">
    <text evidence="1">The sequence shown here is derived from an EMBL/GenBank/DDBJ whole genome shotgun (WGS) entry which is preliminary data.</text>
</comment>
<dbReference type="OrthoDB" id="2349272at2759"/>
<proteinExistence type="predicted"/>
<organism evidence="1 2">
    <name type="scientific">Periconia digitata</name>
    <dbReference type="NCBI Taxonomy" id="1303443"/>
    <lineage>
        <taxon>Eukaryota</taxon>
        <taxon>Fungi</taxon>
        <taxon>Dikarya</taxon>
        <taxon>Ascomycota</taxon>
        <taxon>Pezizomycotina</taxon>
        <taxon>Dothideomycetes</taxon>
        <taxon>Pleosporomycetidae</taxon>
        <taxon>Pleosporales</taxon>
        <taxon>Massarineae</taxon>
        <taxon>Periconiaceae</taxon>
        <taxon>Periconia</taxon>
    </lineage>
</organism>
<protein>
    <submittedName>
        <fullName evidence="1">Uncharacterized protein</fullName>
    </submittedName>
</protein>
<dbReference type="Proteomes" id="UP001152607">
    <property type="component" value="Unassembled WGS sequence"/>
</dbReference>
<dbReference type="AlphaFoldDB" id="A0A9W4UAP6"/>
<accession>A0A9W4UAP6</accession>
<dbReference type="EMBL" id="CAOQHR010000003">
    <property type="protein sequence ID" value="CAI6332188.1"/>
    <property type="molecule type" value="Genomic_DNA"/>
</dbReference>
<name>A0A9W4UAP6_9PLEO</name>